<evidence type="ECO:0000259" key="4">
    <source>
        <dbReference type="PROSITE" id="PS50003"/>
    </source>
</evidence>
<dbReference type="Pfam" id="PF00621">
    <property type="entry name" value="RhoGEF"/>
    <property type="match status" value="1"/>
</dbReference>
<dbReference type="WBParaSite" id="PgR057_g008_t01">
    <property type="protein sequence ID" value="PgR057_g008_t01"/>
    <property type="gene ID" value="PgR057_g008"/>
</dbReference>
<dbReference type="SMART" id="SM00325">
    <property type="entry name" value="RhoGEF"/>
    <property type="match status" value="1"/>
</dbReference>
<accession>A0A915BSH1</accession>
<dbReference type="SMART" id="SM00233">
    <property type="entry name" value="PH"/>
    <property type="match status" value="1"/>
</dbReference>
<dbReference type="InterPro" id="IPR001895">
    <property type="entry name" value="RASGEF_cat_dom"/>
</dbReference>
<dbReference type="SMART" id="SM00229">
    <property type="entry name" value="RasGEFN"/>
    <property type="match status" value="1"/>
</dbReference>
<dbReference type="SUPFAM" id="SSF50729">
    <property type="entry name" value="PH domain-like"/>
    <property type="match status" value="1"/>
</dbReference>
<keyword evidence="8" id="KW-1185">Reference proteome</keyword>
<evidence type="ECO:0000313" key="9">
    <source>
        <dbReference type="WBParaSite" id="PgR057_g008_t01"/>
    </source>
</evidence>
<feature type="domain" description="N-terminal Ras-GEF" evidence="7">
    <location>
        <begin position="682"/>
        <end position="857"/>
    </location>
</feature>
<organism evidence="8 9">
    <name type="scientific">Parascaris univalens</name>
    <name type="common">Nematode worm</name>
    <dbReference type="NCBI Taxonomy" id="6257"/>
    <lineage>
        <taxon>Eukaryota</taxon>
        <taxon>Metazoa</taxon>
        <taxon>Ecdysozoa</taxon>
        <taxon>Nematoda</taxon>
        <taxon>Chromadorea</taxon>
        <taxon>Rhabditida</taxon>
        <taxon>Spirurina</taxon>
        <taxon>Ascaridomorpha</taxon>
        <taxon>Ascaridoidea</taxon>
        <taxon>Ascarididae</taxon>
        <taxon>Parascaris</taxon>
    </lineage>
</organism>
<feature type="region of interest" description="Disordered" evidence="3">
    <location>
        <begin position="1454"/>
        <end position="1524"/>
    </location>
</feature>
<dbReference type="GO" id="GO:0005085">
    <property type="term" value="F:guanyl-nucleotide exchange factor activity"/>
    <property type="evidence" value="ECO:0007669"/>
    <property type="project" value="UniProtKB-KW"/>
</dbReference>
<dbReference type="InterPro" id="IPR008937">
    <property type="entry name" value="Ras-like_GEF"/>
</dbReference>
<feature type="region of interest" description="Disordered" evidence="3">
    <location>
        <begin position="1272"/>
        <end position="1340"/>
    </location>
</feature>
<proteinExistence type="predicted"/>
<dbReference type="SUPFAM" id="SSF48065">
    <property type="entry name" value="DBL homology domain (DH-domain)"/>
    <property type="match status" value="1"/>
</dbReference>
<dbReference type="Pfam" id="PF22697">
    <property type="entry name" value="SOS1_NGEF_PH"/>
    <property type="match status" value="1"/>
</dbReference>
<name>A0A915BSH1_PARUN</name>
<dbReference type="InterPro" id="IPR009072">
    <property type="entry name" value="Histone-fold"/>
</dbReference>
<dbReference type="Gene3D" id="2.30.29.30">
    <property type="entry name" value="Pleckstrin-homology domain (PH domain)/Phosphotyrosine-binding domain (PTB)"/>
    <property type="match status" value="1"/>
</dbReference>
<dbReference type="Gene3D" id="6.10.250.3060">
    <property type="match status" value="1"/>
</dbReference>
<dbReference type="GO" id="GO:0046982">
    <property type="term" value="F:protein heterodimerization activity"/>
    <property type="evidence" value="ECO:0007669"/>
    <property type="project" value="InterPro"/>
</dbReference>
<feature type="domain" description="PH" evidence="4">
    <location>
        <begin position="512"/>
        <end position="632"/>
    </location>
</feature>
<dbReference type="InterPro" id="IPR055251">
    <property type="entry name" value="SOS1_NGEF_PH"/>
</dbReference>
<feature type="region of interest" description="Disordered" evidence="3">
    <location>
        <begin position="1175"/>
        <end position="1211"/>
    </location>
</feature>
<protein>
    <submittedName>
        <fullName evidence="9">Son of sevenless</fullName>
    </submittedName>
</protein>
<dbReference type="GO" id="GO:0007265">
    <property type="term" value="P:Ras protein signal transduction"/>
    <property type="evidence" value="ECO:0007669"/>
    <property type="project" value="TreeGrafter"/>
</dbReference>
<dbReference type="InterPro" id="IPR023578">
    <property type="entry name" value="Ras_GEF_dom_sf"/>
</dbReference>
<dbReference type="PROSITE" id="PS50010">
    <property type="entry name" value="DH_2"/>
    <property type="match status" value="1"/>
</dbReference>
<dbReference type="Gene3D" id="1.20.870.10">
    <property type="entry name" value="Son of sevenless (SoS) protein Chain: S domain 1"/>
    <property type="match status" value="1"/>
</dbReference>
<dbReference type="Gene3D" id="1.10.840.10">
    <property type="entry name" value="Ras guanine-nucleotide exchange factors catalytic domain"/>
    <property type="match status" value="2"/>
</dbReference>
<evidence type="ECO:0000259" key="6">
    <source>
        <dbReference type="PROSITE" id="PS50010"/>
    </source>
</evidence>
<dbReference type="Pfam" id="PF00617">
    <property type="entry name" value="RasGEF"/>
    <property type="match status" value="1"/>
</dbReference>
<dbReference type="InterPro" id="IPR000651">
    <property type="entry name" value="Ras-like_Gua-exchang_fac_N"/>
</dbReference>
<feature type="domain" description="Ras-GEF" evidence="5">
    <location>
        <begin position="911"/>
        <end position="1174"/>
    </location>
</feature>
<dbReference type="CDD" id="cd06224">
    <property type="entry name" value="REM"/>
    <property type="match status" value="1"/>
</dbReference>
<dbReference type="SUPFAM" id="SSF47113">
    <property type="entry name" value="Histone-fold"/>
    <property type="match status" value="1"/>
</dbReference>
<dbReference type="CDD" id="cd22915">
    <property type="entry name" value="HFD_SOS1_rpt2"/>
    <property type="match status" value="1"/>
</dbReference>
<dbReference type="InterPro" id="IPR000219">
    <property type="entry name" value="DH_dom"/>
</dbReference>
<dbReference type="Gene3D" id="1.20.900.10">
    <property type="entry name" value="Dbl homology (DH) domain"/>
    <property type="match status" value="1"/>
</dbReference>
<evidence type="ECO:0000256" key="3">
    <source>
        <dbReference type="SAM" id="MobiDB-lite"/>
    </source>
</evidence>
<dbReference type="Pfam" id="PF00618">
    <property type="entry name" value="RasGEF_N"/>
    <property type="match status" value="1"/>
</dbReference>
<feature type="region of interest" description="Disordered" evidence="3">
    <location>
        <begin position="863"/>
        <end position="882"/>
    </location>
</feature>
<dbReference type="PROSITE" id="PS50009">
    <property type="entry name" value="RASGEF_CAT"/>
    <property type="match status" value="1"/>
</dbReference>
<feature type="compositionally biased region" description="Polar residues" evidence="3">
    <location>
        <begin position="1201"/>
        <end position="1211"/>
    </location>
</feature>
<dbReference type="PANTHER" id="PTHR23113:SF363">
    <property type="entry name" value="PROTEIN SON OF SEVENLESS"/>
    <property type="match status" value="1"/>
</dbReference>
<feature type="domain" description="DH" evidence="6">
    <location>
        <begin position="267"/>
        <end position="461"/>
    </location>
</feature>
<evidence type="ECO:0000256" key="2">
    <source>
        <dbReference type="PROSITE-ProRule" id="PRU00168"/>
    </source>
</evidence>
<sequence>IEHTSRIHRCVLDIILGQTKKLVDWLFCAARYRKALLSVVCMNVAGPSDISASRALFAQRQLQWRNQNLFIDRIYQVCNNVHPGIGLERAAIQHIQELLMRVFFEILQSRPQKIEDMERCMRVSLPASMCHWVMQYQETNEALHNLTTKKLHDKRSANAKSLTALLHALQPKIKEHLGYKVDEKVTLYILSVIEYVTADILKWTGNYVKNIRKDNQTIGLQNLKIALSADKSLMELTEMLYNEDEASTAGILNENGEENWKITQELSYDKVSRDLNHEEEQYLRDLNLIIHVFRRRFEIAFGADDKHYLEEIFGNILELHELTMKVQRIVEDAIEMSDTPCMGAGLWELAEAHEFDVYITYMDLFKYSVSDVLSTLLNDPKYNTFFEAENRSYSVTPGGETFRLAVKYVLPTMLQAPIVHFFRCVEYINMLIHLSNMGDDLEDLKSAKSYFSGLAVKIEALCPATLKSHLKSEQTARSLPESSRSRQLKRIQEIQKSIELWEGKEIGYTCAEVIREGDILMVRPGILPTSEVIKKGRGATDRHVFLFDHLLVLTKVHRSSRCEKPIYKFKGKVLIRKSDIFDLSDTEELQNAFKIESRSVGRDGTVTSSWILFCKSAEEKTSWMSDLVMIQTKSLLDRMLDSSLKEEEKRIPLIIPGPDQYRFADVDCDENIVFEDYTSSSGIPVVKHGTVLKLVERLTYHLYTDNNYVRTFLTTYRSFCSPIELLQLLIERFNVPTPFQLRAVEQSIAPPQSRCLLNGPYATVHSQGLCGQLPPSVWSRVEQGYQRFRKEYQRPIQCRVLSVMRQWVNGHWYDFEGDDKLLNNLCAFLEETDRQANVTNQHKKWCKSIETCIERKRRSDSTSVHTRTVELHDDIPPPLNSPNSFAPVKPPVVWHTAKKGEIDSYDLLTLHPLEIGRQVTLLEFELYRAIKPIELVGSAWTKQDKDRRSPQLLKLIDHSTMLTYWVARSIVETPSLEERVGMFSRVLEVMSVFEELNNFTGLVAFYSALNSSSVYRLRACWERIDREKQICYEKFKKLCNPHWKEMIDRLQSINPPCVPFFGHYLSKIFFYEEGNSTFVQNNNEELSHEQMSGDGNSSVNSNASNRKILVSFVKCRRIAAIISDIQMYQNQPYALQVEPSIRQFFEAINPLNGFDGKDSLETYMWEQSLKVEPKDAEKLDSIKPSRPPNVLKSPGIKPPKTLSSVGSLSGPSNHYAGYRSSGRGFSSSFNTYSPGIFGEAPDTPHSFAENASQMDERNSHLGMVEINPGYQPRYLGDARRGEASPLNSVCSTKPPPLVPRLRKEKARSGPPSPLNNIVPLSVLKNDDTANSPPPPLYPRRTSPHFFPSPVLPPPPFRAPSITSCTAPTSPLSPSLSSAPTERAESFIFPPNCSMDENRTFLAESGAIQASCSSAPAVPPRRKGEALPAPLPPDAVRVVWSGDASPRNPLVTAVLPLPSLPNSGAPPLYPRRSVDVQPPPRPPKDSYQRRLAASSTNVAHTESSDSESPPPPLPPKTYKRQQRRS</sequence>
<dbReference type="CDD" id="cd01261">
    <property type="entry name" value="PH_SOS"/>
    <property type="match status" value="1"/>
</dbReference>
<dbReference type="InterPro" id="IPR035899">
    <property type="entry name" value="DBL_dom_sf"/>
</dbReference>
<reference evidence="9" key="1">
    <citation type="submission" date="2022-11" db="UniProtKB">
        <authorList>
            <consortium name="WormBaseParasite"/>
        </authorList>
    </citation>
    <scope>IDENTIFICATION</scope>
</reference>
<dbReference type="InterPro" id="IPR001849">
    <property type="entry name" value="PH_domain"/>
</dbReference>
<dbReference type="PANTHER" id="PTHR23113">
    <property type="entry name" value="GUANINE NUCLEOTIDE EXCHANGE FACTOR"/>
    <property type="match status" value="1"/>
</dbReference>
<keyword evidence="1 2" id="KW-0344">Guanine-nucleotide releasing factor</keyword>
<dbReference type="CDD" id="cd00155">
    <property type="entry name" value="RasGEF"/>
    <property type="match status" value="1"/>
</dbReference>
<evidence type="ECO:0000256" key="1">
    <source>
        <dbReference type="ARBA" id="ARBA00022658"/>
    </source>
</evidence>
<dbReference type="SUPFAM" id="SSF48366">
    <property type="entry name" value="Ras GEF"/>
    <property type="match status" value="1"/>
</dbReference>
<evidence type="ECO:0000313" key="8">
    <source>
        <dbReference type="Proteomes" id="UP000887569"/>
    </source>
</evidence>
<evidence type="ECO:0000259" key="7">
    <source>
        <dbReference type="PROSITE" id="PS50212"/>
    </source>
</evidence>
<feature type="region of interest" description="Disordered" evidence="3">
    <location>
        <begin position="1409"/>
        <end position="1430"/>
    </location>
</feature>
<dbReference type="PROSITE" id="PS50212">
    <property type="entry name" value="RASGEF_NTER"/>
    <property type="match status" value="1"/>
</dbReference>
<dbReference type="Proteomes" id="UP000887569">
    <property type="component" value="Unplaced"/>
</dbReference>
<dbReference type="GO" id="GO:0005886">
    <property type="term" value="C:plasma membrane"/>
    <property type="evidence" value="ECO:0007669"/>
    <property type="project" value="TreeGrafter"/>
</dbReference>
<dbReference type="InterPro" id="IPR036964">
    <property type="entry name" value="RASGEF_cat_dom_sf"/>
</dbReference>
<evidence type="ECO:0000259" key="5">
    <source>
        <dbReference type="PROSITE" id="PS50009"/>
    </source>
</evidence>
<dbReference type="Gene3D" id="1.10.20.10">
    <property type="entry name" value="Histone, subunit A"/>
    <property type="match status" value="1"/>
</dbReference>
<dbReference type="PROSITE" id="PS50003">
    <property type="entry name" value="PH_DOMAIN"/>
    <property type="match status" value="1"/>
</dbReference>
<dbReference type="InterPro" id="IPR011993">
    <property type="entry name" value="PH-like_dom_sf"/>
</dbReference>
<dbReference type="SMART" id="SM00147">
    <property type="entry name" value="RasGEF"/>
    <property type="match status" value="1"/>
</dbReference>